<dbReference type="PANTHER" id="PTHR48108">
    <property type="entry name" value="CBS DOMAIN-CONTAINING PROTEIN CBSX2, CHLOROPLASTIC"/>
    <property type="match status" value="1"/>
</dbReference>
<name>A0A0N0ZPV3_THESC</name>
<dbReference type="Pfam" id="PF22190">
    <property type="entry name" value="TTHA0829-like_ACT"/>
    <property type="match status" value="1"/>
</dbReference>
<dbReference type="AlphaFoldDB" id="A0A0N0ZPV3"/>
<feature type="domain" description="CBS" evidence="3">
    <location>
        <begin position="7"/>
        <end position="63"/>
    </location>
</feature>
<dbReference type="PROSITE" id="PS51371">
    <property type="entry name" value="CBS"/>
    <property type="match status" value="2"/>
</dbReference>
<dbReference type="SMART" id="SM00116">
    <property type="entry name" value="CBS"/>
    <property type="match status" value="2"/>
</dbReference>
<comment type="caution">
    <text evidence="4">The sequence shown here is derived from an EMBL/GenBank/DDBJ whole genome shotgun (WGS) entry which is preliminary data.</text>
</comment>
<keyword evidence="1" id="KW-0677">Repeat</keyword>
<protein>
    <submittedName>
        <fullName evidence="4">Acetoin dehydrogenase</fullName>
    </submittedName>
</protein>
<feature type="domain" description="CBS" evidence="3">
    <location>
        <begin position="81"/>
        <end position="138"/>
    </location>
</feature>
<dbReference type="PATRIC" id="fig|37636.3.peg.360"/>
<reference evidence="4 5" key="1">
    <citation type="submission" date="2015-09" db="EMBL/GenBank/DDBJ databases">
        <title>Draft genome sequence of Thermus scotoductus strain K1 isolated from a geothermal spring in Nagorno-Karabakh, Armenia.</title>
        <authorList>
            <person name="Saghatelyan A."/>
            <person name="Poghosyan L."/>
            <person name="Panosyan H."/>
            <person name="Birkeland N.-K."/>
        </authorList>
    </citation>
    <scope>NUCLEOTIDE SEQUENCE [LARGE SCALE GENOMIC DNA]</scope>
    <source>
        <strain evidence="4 5">K1</strain>
    </source>
</reference>
<keyword evidence="2" id="KW-0129">CBS domain</keyword>
<evidence type="ECO:0000313" key="5">
    <source>
        <dbReference type="Proteomes" id="UP000053099"/>
    </source>
</evidence>
<evidence type="ECO:0000259" key="3">
    <source>
        <dbReference type="PROSITE" id="PS51371"/>
    </source>
</evidence>
<dbReference type="PANTHER" id="PTHR48108:SF34">
    <property type="entry name" value="CBS DOMAIN-CONTAINING PROTEIN YHCV"/>
    <property type="match status" value="1"/>
</dbReference>
<accession>A0A0N0ZPV3</accession>
<dbReference type="InterPro" id="IPR051462">
    <property type="entry name" value="CBS_domain-containing"/>
</dbReference>
<dbReference type="InterPro" id="IPR000644">
    <property type="entry name" value="CBS_dom"/>
</dbReference>
<sequence length="210" mass="22702">MLVRDWMTKDPLTVAPDTPVLEAINLLKNKGFRRLPVVKDGKLVGLVTDKDLKDAMPSKATTLSVWEMNYLLSRLTVQEVMAKPVITVEADAPLEKAALLMEEKKIGGLPVMDGEKLVGIITVTDVLRAFIEVLGLKMGGLRITVDIPDVPGALAQMARAVPPANIVSIATAAHLNGYQRLVLRVVGEDVEGVPDRLRAAGERVVDVRPG</sequence>
<organism evidence="4 5">
    <name type="scientific">Thermus scotoductus</name>
    <dbReference type="NCBI Taxonomy" id="37636"/>
    <lineage>
        <taxon>Bacteria</taxon>
        <taxon>Thermotogati</taxon>
        <taxon>Deinococcota</taxon>
        <taxon>Deinococci</taxon>
        <taxon>Thermales</taxon>
        <taxon>Thermaceae</taxon>
        <taxon>Thermus</taxon>
    </lineage>
</organism>
<proteinExistence type="predicted"/>
<dbReference type="CDD" id="cd04584">
    <property type="entry name" value="CBS_pair_AcuB_like"/>
    <property type="match status" value="1"/>
</dbReference>
<evidence type="ECO:0000256" key="1">
    <source>
        <dbReference type="ARBA" id="ARBA00022737"/>
    </source>
</evidence>
<evidence type="ECO:0000313" key="4">
    <source>
        <dbReference type="EMBL" id="KPD31072.1"/>
    </source>
</evidence>
<dbReference type="EMBL" id="LJJR01000016">
    <property type="protein sequence ID" value="KPD31072.1"/>
    <property type="molecule type" value="Genomic_DNA"/>
</dbReference>
<evidence type="ECO:0000256" key="2">
    <source>
        <dbReference type="PROSITE-ProRule" id="PRU00703"/>
    </source>
</evidence>
<gene>
    <name evidence="4" type="ORF">AN926_06470</name>
</gene>
<dbReference type="Gene3D" id="3.10.580.10">
    <property type="entry name" value="CBS-domain"/>
    <property type="match status" value="1"/>
</dbReference>
<dbReference type="SUPFAM" id="SSF54631">
    <property type="entry name" value="CBS-domain pair"/>
    <property type="match status" value="1"/>
</dbReference>
<dbReference type="InterPro" id="IPR046342">
    <property type="entry name" value="CBS_dom_sf"/>
</dbReference>
<dbReference type="Pfam" id="PF00571">
    <property type="entry name" value="CBS"/>
    <property type="match status" value="2"/>
</dbReference>
<dbReference type="Proteomes" id="UP000053099">
    <property type="component" value="Unassembled WGS sequence"/>
</dbReference>